<accession>A0A0F8YS54</accession>
<dbReference type="AlphaFoldDB" id="A0A0F8YS54"/>
<name>A0A0F8YS54_9ZZZZ</name>
<dbReference type="EMBL" id="LAZR01051858">
    <property type="protein sequence ID" value="KKK84262.1"/>
    <property type="molecule type" value="Genomic_DNA"/>
</dbReference>
<gene>
    <name evidence="1" type="ORF">LCGC14_2785120</name>
</gene>
<comment type="caution">
    <text evidence="1">The sequence shown here is derived from an EMBL/GenBank/DDBJ whole genome shotgun (WGS) entry which is preliminary data.</text>
</comment>
<protein>
    <submittedName>
        <fullName evidence="1">Uncharacterized protein</fullName>
    </submittedName>
</protein>
<organism evidence="1">
    <name type="scientific">marine sediment metagenome</name>
    <dbReference type="NCBI Taxonomy" id="412755"/>
    <lineage>
        <taxon>unclassified sequences</taxon>
        <taxon>metagenomes</taxon>
        <taxon>ecological metagenomes</taxon>
    </lineage>
</organism>
<sequence>MADAEKRFFCKMKRDVIRLVKKHGLSNIIGWRVTEKGIGVKLKNG</sequence>
<reference evidence="1" key="1">
    <citation type="journal article" date="2015" name="Nature">
        <title>Complex archaea that bridge the gap between prokaryotes and eukaryotes.</title>
        <authorList>
            <person name="Spang A."/>
            <person name="Saw J.H."/>
            <person name="Jorgensen S.L."/>
            <person name="Zaremba-Niedzwiedzka K."/>
            <person name="Martijn J."/>
            <person name="Lind A.E."/>
            <person name="van Eijk R."/>
            <person name="Schleper C."/>
            <person name="Guy L."/>
            <person name="Ettema T.J."/>
        </authorList>
    </citation>
    <scope>NUCLEOTIDE SEQUENCE</scope>
</reference>
<proteinExistence type="predicted"/>
<evidence type="ECO:0000313" key="1">
    <source>
        <dbReference type="EMBL" id="KKK84262.1"/>
    </source>
</evidence>